<dbReference type="PROSITE" id="PS52004">
    <property type="entry name" value="KS3_2"/>
    <property type="match status" value="2"/>
</dbReference>
<dbReference type="InterPro" id="IPR057326">
    <property type="entry name" value="KR_dom"/>
</dbReference>
<feature type="non-terminal residue" evidence="6">
    <location>
        <position position="2107"/>
    </location>
</feature>
<dbReference type="InterPro" id="IPR014043">
    <property type="entry name" value="Acyl_transferase_dom"/>
</dbReference>
<dbReference type="InterPro" id="IPR049551">
    <property type="entry name" value="PKS_DH_C"/>
</dbReference>
<keyword evidence="3" id="KW-0808">Transferase</keyword>
<dbReference type="Gene3D" id="3.10.129.110">
    <property type="entry name" value="Polyketide synthase dehydratase"/>
    <property type="match status" value="1"/>
</dbReference>
<dbReference type="EMBL" id="UYRV01000022">
    <property type="protein sequence ID" value="VDK40450.1"/>
    <property type="molecule type" value="Genomic_DNA"/>
</dbReference>
<sequence>MIFAGQGAQYSCMGLQLSDMFPVFKHYFEKCLTIADKHLAEDFKLLEIIRNPTKVHLLHKTKFAQPAMFAYGFACAKLWETIGFAPDFYLGHSVGELVADVVSGILNLDEGIWLVVKRGIALEKIANRGGLLAVDSGVKSELLSKFDVSIAAMNSPKQMVIAGKYDELEAVYEFMTSRNMQCTVINARYPFHSALILDQDLHDFKEALKTLEFKKGRTPIVSNVSGRLISTFSPEYLIEQILYPVNMVECIRTLEFLNVITWVEAGTSNTIIPFVRETLGITERKKHALLSTTMERRNASECFVQTALELEKRGIEIKWPALYCSNADTIAREKLVEFPLKVAASFTDADRQILKNHYVDDENLIPGAYQFYILLKWLNGASQSNGYFTLVNIKFVNAWKYEDGHDYELIQTNSATVHIVVKEKIRCTSQIRFHKIPPKPCLEKASVEMDCTLDCNVVDFYARMAVNGLDYRGQFQAIKSLRWNKTQTYSLLDYKNPQTLWILMDASMHAVCVNVIDHRPDAYFLPVHVGEIYLCPDIDISPSEAVIAVTEKVAENEKHISAHACIYAGDKLVFQYKNKFSLIKKRCALEEVVNAENVDRKEQMKIIQPYSESTESTKHTKPVYILSFDGDFLYSSSGKAEIWQDLKAGILGQRTAQGSSVKSKIVKWDPVFFGITPKEAPYIDIQQRLMLQSVARCLEEAKLIEITKKTGVFIGVSGNDFTNRAYSEMKEKASGYYSSGTNGSCIAGRIAHWLKLEGPVLVVDTACSSTFTALTCAIDSLAQNRCDYAIVGGINVILHDTVTEVLKNAGMLSAKGVCHVFDAEADGYIRSEVVGCVLLSRHGRGARFQIPCWAIGHNGQAASLQAPNGTSQERVMKAVHRENLVDVECHGTGTSLGDPIEAQAVSNVHGHVTVSSVKSQIGHAEAASGMASLISCMLQMEHSYRLNQAHFKCPNPRIDCQRLQVNVVGEDRSVQVLAINNFGFSGTNCSILLQKEPARHIASIGVCKYHLAPISAKDEQTLLKMVDEIKAYVLSTSYDIGDVCTSLQQNKPHHRYRHCLLYDNKRRIVWEHGQSCKVSVPEIAKNESDYIAFEYGRGYLVYKSHFHSNVMVFCTSLLNGVPSNTVSSMTGPQFHEFIGSKFVAGHSIQWSLYNIANVNNSVKLPTYPFKQEAYWPFDNLFASNFKASQRNVKDILYEKSLLAVSKGKRDRSIPVVALGRKVPLANVTYIPLSAVKSFEADQTRIVLYHTYSSTVNEALRVMKLWQALEHRRASVLIVACRNNTTSCTEWTALLRSLASERQHSYKFVSYTLLEQLEAELSNNDIFESIFYRKLERYVERLIPAKPKRTDLSSPRHLLITGGTGGVGKKVINFMKPAKLTIVARKDSIFKEEHKEATLIKSDLNSLDLPANEVYDTVVHCAGVVDNGLISAMDRRKMESVCLPKVKGLRTLYKELERRRPTKLILASSVACILGSVGQANYAFANGLMSSLAEKHDIPAQIIHWGPWKDTGLLQNPQSEKIYEQMHARGWNLLESSKALDVLCTDSQNVLVFDGEFSKIVKSQSHLQKFLSELTSQDEVLPERRATSAPDVPQQNAVLNQINIESIIAEVSGIQEIAKQRHTPLMNLGIDSLMIEEIRSKINERLGYTLTSREIYDNCTLDRLSKILANNTKISVPRPDRTSNSQALHHNGEIAIIGYSGAFSGCADIDEFWKKILAGEECIRRTKSEDESIVDAAGVIPDIDQFDHKFWNMTRDDASILDPQLRIFLQSAYHALEMSGYVRQRNDLKIGVFAGAEPTEYGDPSQEAEGSLRRLFAMNMKDFVSTFTAHMLNLRGPAVGVYSACSTALLAIAQACNSLRLGDVDLVIAGGISLVFPNQTRYLIQEGLVLSPSGTCRPFDQEADGTIRGSSVGCVVLKRLDQALRDGDHIAAVVRSYGMSNDGLHKASFMAPNCAGQFECMRDALSTLSPQEVKRIGYIECHGTGTRVGDEIELDAVKQAYGDRSDLFLGSVKANIGHGFAGSGMAGLFKIMKILLERKVPPQINIKNLRKGIPYTINTKLSGLRANSIAAVSSFGIGGTNVHLILDQPPWDTIKRTDSGGVHILPIS</sequence>
<dbReference type="Pfam" id="PF00550">
    <property type="entry name" value="PP-binding"/>
    <property type="match status" value="1"/>
</dbReference>
<dbReference type="SUPFAM" id="SSF47336">
    <property type="entry name" value="ACP-like"/>
    <property type="match status" value="1"/>
</dbReference>
<dbReference type="Pfam" id="PF02801">
    <property type="entry name" value="Ketoacyl-synt_C"/>
    <property type="match status" value="2"/>
</dbReference>
<dbReference type="SMART" id="SM00825">
    <property type="entry name" value="PKS_KS"/>
    <property type="match status" value="2"/>
</dbReference>
<dbReference type="PROSITE" id="PS50075">
    <property type="entry name" value="CARRIER"/>
    <property type="match status" value="1"/>
</dbReference>
<dbReference type="InterPro" id="IPR014030">
    <property type="entry name" value="Ketoacyl_synth_N"/>
</dbReference>
<dbReference type="InterPro" id="IPR050091">
    <property type="entry name" value="PKS_NRPS_Biosynth_Enz"/>
</dbReference>
<dbReference type="GO" id="GO:0004312">
    <property type="term" value="F:fatty acid synthase activity"/>
    <property type="evidence" value="ECO:0007669"/>
    <property type="project" value="TreeGrafter"/>
</dbReference>
<dbReference type="SMART" id="SM00822">
    <property type="entry name" value="PKS_KR"/>
    <property type="match status" value="1"/>
</dbReference>
<feature type="domain" description="Carrier" evidence="4">
    <location>
        <begin position="1597"/>
        <end position="1671"/>
    </location>
</feature>
<evidence type="ECO:0000259" key="5">
    <source>
        <dbReference type="PROSITE" id="PS52004"/>
    </source>
</evidence>
<dbReference type="SUPFAM" id="SSF55048">
    <property type="entry name" value="Probable ACP-binding domain of malonyl-CoA ACP transacylase"/>
    <property type="match status" value="1"/>
</dbReference>
<dbReference type="Pfam" id="PF00698">
    <property type="entry name" value="Acyl_transf_1"/>
    <property type="match status" value="1"/>
</dbReference>
<dbReference type="PANTHER" id="PTHR43775:SF37">
    <property type="entry name" value="SI:DKEY-61P9.11"/>
    <property type="match status" value="1"/>
</dbReference>
<keyword evidence="7" id="KW-1185">Reference proteome</keyword>
<evidence type="ECO:0000313" key="6">
    <source>
        <dbReference type="EMBL" id="VDK40450.1"/>
    </source>
</evidence>
<dbReference type="Gene3D" id="3.40.366.10">
    <property type="entry name" value="Malonyl-Coenzyme A Acyl Carrier Protein, domain 2"/>
    <property type="match status" value="1"/>
</dbReference>
<dbReference type="PANTHER" id="PTHR43775">
    <property type="entry name" value="FATTY ACID SYNTHASE"/>
    <property type="match status" value="1"/>
</dbReference>
<dbReference type="OrthoDB" id="329835at2759"/>
<proteinExistence type="predicted"/>
<gene>
    <name evidence="6" type="ORF">CGOC_LOCUS36</name>
</gene>
<evidence type="ECO:0000256" key="2">
    <source>
        <dbReference type="ARBA" id="ARBA00022553"/>
    </source>
</evidence>
<dbReference type="InterPro" id="IPR001227">
    <property type="entry name" value="Ac_transferase_dom_sf"/>
</dbReference>
<dbReference type="InterPro" id="IPR016036">
    <property type="entry name" value="Malonyl_transacylase_ACP-bd"/>
</dbReference>
<dbReference type="Pfam" id="PF14765">
    <property type="entry name" value="PS-DH"/>
    <property type="match status" value="1"/>
</dbReference>
<accession>A0A3P6Q8D1</accession>
<organism evidence="6 7">
    <name type="scientific">Cylicostephanus goldi</name>
    <name type="common">Nematode worm</name>
    <dbReference type="NCBI Taxonomy" id="71465"/>
    <lineage>
        <taxon>Eukaryota</taxon>
        <taxon>Metazoa</taxon>
        <taxon>Ecdysozoa</taxon>
        <taxon>Nematoda</taxon>
        <taxon>Chromadorea</taxon>
        <taxon>Rhabditida</taxon>
        <taxon>Rhabditina</taxon>
        <taxon>Rhabditomorpha</taxon>
        <taxon>Strongyloidea</taxon>
        <taxon>Strongylidae</taxon>
        <taxon>Cylicostephanus</taxon>
    </lineage>
</organism>
<dbReference type="InterPro" id="IPR014031">
    <property type="entry name" value="Ketoacyl_synth_C"/>
</dbReference>
<dbReference type="SUPFAM" id="SSF52151">
    <property type="entry name" value="FabD/lysophospholipase-like"/>
    <property type="match status" value="1"/>
</dbReference>
<name>A0A3P6Q8D1_CYLGO</name>
<dbReference type="SUPFAM" id="SSF53901">
    <property type="entry name" value="Thiolase-like"/>
    <property type="match status" value="2"/>
</dbReference>
<dbReference type="InterPro" id="IPR036291">
    <property type="entry name" value="NAD(P)-bd_dom_sf"/>
</dbReference>
<evidence type="ECO:0000313" key="7">
    <source>
        <dbReference type="Proteomes" id="UP000271889"/>
    </source>
</evidence>
<dbReference type="SMART" id="SM00827">
    <property type="entry name" value="PKS_AT"/>
    <property type="match status" value="1"/>
</dbReference>
<dbReference type="Gene3D" id="3.40.50.720">
    <property type="entry name" value="NAD(P)-binding Rossmann-like Domain"/>
    <property type="match status" value="2"/>
</dbReference>
<dbReference type="InterPro" id="IPR036736">
    <property type="entry name" value="ACP-like_sf"/>
</dbReference>
<dbReference type="Proteomes" id="UP000271889">
    <property type="component" value="Unassembled WGS sequence"/>
</dbReference>
<dbReference type="Pfam" id="PF08659">
    <property type="entry name" value="KR"/>
    <property type="match status" value="1"/>
</dbReference>
<dbReference type="InterPro" id="IPR020841">
    <property type="entry name" value="PKS_Beta-ketoAc_synthase_dom"/>
</dbReference>
<dbReference type="InterPro" id="IPR032821">
    <property type="entry name" value="PKS_assoc"/>
</dbReference>
<dbReference type="InterPro" id="IPR018201">
    <property type="entry name" value="Ketoacyl_synth_AS"/>
</dbReference>
<dbReference type="GO" id="GO:0006633">
    <property type="term" value="P:fatty acid biosynthetic process"/>
    <property type="evidence" value="ECO:0007669"/>
    <property type="project" value="UniProtKB-UniPathway"/>
</dbReference>
<evidence type="ECO:0000259" key="4">
    <source>
        <dbReference type="PROSITE" id="PS50075"/>
    </source>
</evidence>
<dbReference type="Gene3D" id="3.30.70.3290">
    <property type="match status" value="1"/>
</dbReference>
<protein>
    <submittedName>
        <fullName evidence="6">Uncharacterized protein</fullName>
    </submittedName>
</protein>
<dbReference type="PROSITE" id="PS00606">
    <property type="entry name" value="KS3_1"/>
    <property type="match status" value="2"/>
</dbReference>
<feature type="domain" description="Ketosynthase family 3 (KS3)" evidence="5">
    <location>
        <begin position="620"/>
        <end position="995"/>
    </location>
</feature>
<dbReference type="InterPro" id="IPR016035">
    <property type="entry name" value="Acyl_Trfase/lysoPLipase"/>
</dbReference>
<keyword evidence="1" id="KW-0596">Phosphopantetheine</keyword>
<keyword evidence="2" id="KW-0597">Phosphoprotein</keyword>
<evidence type="ECO:0000256" key="3">
    <source>
        <dbReference type="ARBA" id="ARBA00022679"/>
    </source>
</evidence>
<dbReference type="InterPro" id="IPR016039">
    <property type="entry name" value="Thiolase-like"/>
</dbReference>
<dbReference type="Pfam" id="PF16197">
    <property type="entry name" value="KAsynt_C_assoc"/>
    <property type="match status" value="1"/>
</dbReference>
<reference evidence="6 7" key="1">
    <citation type="submission" date="2018-11" db="EMBL/GenBank/DDBJ databases">
        <authorList>
            <consortium name="Pathogen Informatics"/>
        </authorList>
    </citation>
    <scope>NUCLEOTIDE SEQUENCE [LARGE SCALE GENOMIC DNA]</scope>
</reference>
<evidence type="ECO:0000256" key="1">
    <source>
        <dbReference type="ARBA" id="ARBA00022450"/>
    </source>
</evidence>
<dbReference type="InterPro" id="IPR013968">
    <property type="entry name" value="PKS_KR"/>
</dbReference>
<dbReference type="CDD" id="cd00833">
    <property type="entry name" value="PKS"/>
    <property type="match status" value="2"/>
</dbReference>
<dbReference type="Gene3D" id="1.10.1200.10">
    <property type="entry name" value="ACP-like"/>
    <property type="match status" value="1"/>
</dbReference>
<dbReference type="GO" id="GO:0004315">
    <property type="term" value="F:3-oxoacyl-[acyl-carrier-protein] synthase activity"/>
    <property type="evidence" value="ECO:0007669"/>
    <property type="project" value="InterPro"/>
</dbReference>
<dbReference type="Gene3D" id="3.40.47.10">
    <property type="match status" value="2"/>
</dbReference>
<feature type="domain" description="Ketosynthase family 3 (KS3)" evidence="5">
    <location>
        <begin position="1690"/>
        <end position="2087"/>
    </location>
</feature>
<dbReference type="InterPro" id="IPR042104">
    <property type="entry name" value="PKS_dehydratase_sf"/>
</dbReference>
<dbReference type="SUPFAM" id="SSF51735">
    <property type="entry name" value="NAD(P)-binding Rossmann-fold domains"/>
    <property type="match status" value="1"/>
</dbReference>
<dbReference type="UniPathway" id="UPA00094"/>
<dbReference type="Pfam" id="PF00109">
    <property type="entry name" value="ketoacyl-synt"/>
    <property type="match status" value="2"/>
</dbReference>
<dbReference type="InterPro" id="IPR009081">
    <property type="entry name" value="PP-bd_ACP"/>
</dbReference>